<protein>
    <submittedName>
        <fullName evidence="3 4">Metallophosphoesterase</fullName>
    </submittedName>
</protein>
<proteinExistence type="predicted"/>
<feature type="binding site" evidence="2">
    <location>
        <position position="53"/>
    </location>
    <ligand>
        <name>Fe cation</name>
        <dbReference type="ChEBI" id="CHEBI:24875"/>
        <label>1</label>
    </ligand>
</feature>
<gene>
    <name evidence="4" type="ORF">CH238_05095</name>
    <name evidence="3" type="ORF">CLOLEP_03966</name>
</gene>
<dbReference type="InterPro" id="IPR029052">
    <property type="entry name" value="Metallo-depent_PP-like"/>
</dbReference>
<dbReference type="PIRSF" id="PIRSF004789">
    <property type="entry name" value="DR1281"/>
    <property type="match status" value="1"/>
</dbReference>
<sequence length="270" mass="29338">MPSGRPPEKGETAMNILCIGDVVGSIGCQFLRQRLPSLKKLKSVDLVIANGENSADGNGLTPASAGYLFHSGVDVITTGNHAFRRRESYALYEEHPYVLRPANFPEGTTPGRGSCLVDLGRLQVQVINLMGTVYLESLDCPFRTADRILAEPDRPKITVVDFHAEATGEKRSMGFYLDGRVSSLFGTHTHVQTADETILPRGTGYLTDAGMTGPIDSVLGVKKELTIEKMKNKLPIRFDLAGGPCKMDCVLFSVDPKTGLTQGVERLEII</sequence>
<keyword evidence="5" id="KW-1185">Reference proteome</keyword>
<reference evidence="3" key="2">
    <citation type="submission" date="2007-08" db="EMBL/GenBank/DDBJ databases">
        <authorList>
            <person name="Fulton L."/>
            <person name="Clifton S."/>
            <person name="Fulton B."/>
            <person name="Xu J."/>
            <person name="Minx P."/>
            <person name="Pepin K.H."/>
            <person name="Johnson M."/>
            <person name="Thiruvilangam P."/>
            <person name="Bhonagiri V."/>
            <person name="Nash W.E."/>
            <person name="Wang C."/>
            <person name="Mardis E.R."/>
            <person name="Wilson R.K."/>
        </authorList>
    </citation>
    <scope>NUCLEOTIDE SEQUENCE [LARGE SCALE GENOMIC DNA]</scope>
    <source>
        <strain evidence="3">DSM 753</strain>
    </source>
</reference>
<feature type="binding site" evidence="2">
    <location>
        <position position="52"/>
    </location>
    <ligand>
        <name>Fe cation</name>
        <dbReference type="ChEBI" id="CHEBI:24875"/>
        <label>2</label>
    </ligand>
</feature>
<feature type="binding site" evidence="2">
    <location>
        <position position="52"/>
    </location>
    <ligand>
        <name>Fe cation</name>
        <dbReference type="ChEBI" id="CHEBI:24875"/>
        <label>1</label>
    </ligand>
</feature>
<dbReference type="Gene3D" id="3.60.21.10">
    <property type="match status" value="1"/>
</dbReference>
<dbReference type="AlphaFoldDB" id="A7VZD7"/>
<dbReference type="NCBIfam" id="TIGR00282">
    <property type="entry name" value="TIGR00282 family metallophosphoesterase"/>
    <property type="match status" value="1"/>
</dbReference>
<evidence type="ECO:0000256" key="2">
    <source>
        <dbReference type="PIRSR" id="PIRSR004789-51"/>
    </source>
</evidence>
<name>A7VZD7_9FIRM</name>
<keyword evidence="2" id="KW-0479">Metal-binding</keyword>
<dbReference type="Pfam" id="PF13277">
    <property type="entry name" value="YmdB"/>
    <property type="match status" value="1"/>
</dbReference>
<reference evidence="3" key="1">
    <citation type="submission" date="2007-08" db="EMBL/GenBank/DDBJ databases">
        <title>Draft genome sequence of Clostridium leptum (DSM 753).</title>
        <authorList>
            <person name="Sudarsanam P."/>
            <person name="Ley R."/>
            <person name="Guruge J."/>
            <person name="Turnbaugh P.J."/>
            <person name="Mahowald M."/>
            <person name="Liep D."/>
            <person name="Gordon J."/>
        </authorList>
    </citation>
    <scope>NUCLEOTIDE SEQUENCE [LARGE SCALE GENOMIC DNA]</scope>
    <source>
        <strain evidence="3">DSM 753</strain>
    </source>
</reference>
<feature type="binding site" evidence="2">
    <location>
        <position position="190"/>
    </location>
    <ligand>
        <name>Fe cation</name>
        <dbReference type="ChEBI" id="CHEBI:24875"/>
        <label>1</label>
    </ligand>
</feature>
<dbReference type="GO" id="GO:0046872">
    <property type="term" value="F:metal ion binding"/>
    <property type="evidence" value="ECO:0007669"/>
    <property type="project" value="UniProtKB-KW"/>
</dbReference>
<accession>A7VZD7</accession>
<dbReference type="Proteomes" id="UP000003490">
    <property type="component" value="Unassembled WGS sequence"/>
</dbReference>
<reference evidence="4 5" key="3">
    <citation type="submission" date="2017-07" db="EMBL/GenBank/DDBJ databases">
        <title>Prevalence of linear plasmids in Cutibacterium (Propionibacterium) acnes isolates obtained from prostatic tissue.</title>
        <authorList>
            <person name="Davidsson S."/>
            <person name="Carlsson J."/>
            <person name="Molling P."/>
            <person name="Andren O."/>
            <person name="Andersson S.-O."/>
            <person name="Brzuszkiewicz E."/>
            <person name="Poehlein A."/>
            <person name="Al-Zeer M."/>
            <person name="Brinkmann V."/>
            <person name="Scavenius C."/>
            <person name="Nazipi S."/>
            <person name="Soderquist B."/>
            <person name="Bruggemann H."/>
        </authorList>
    </citation>
    <scope>NUCLEOTIDE SEQUENCE [LARGE SCALE GENOMIC DNA]</scope>
    <source>
        <strain evidence="4 5">DSM 753</strain>
    </source>
</reference>
<dbReference type="SUPFAM" id="SSF56300">
    <property type="entry name" value="Metallo-dependent phosphatases"/>
    <property type="match status" value="1"/>
</dbReference>
<dbReference type="eggNOG" id="COG1692">
    <property type="taxonomic scope" value="Bacteria"/>
</dbReference>
<evidence type="ECO:0000313" key="3">
    <source>
        <dbReference type="EMBL" id="EDO59915.1"/>
    </source>
</evidence>
<dbReference type="InterPro" id="IPR005235">
    <property type="entry name" value="YmdB-like"/>
</dbReference>
<feature type="active site" description="Proton donor" evidence="1">
    <location>
        <position position="81"/>
    </location>
</feature>
<dbReference type="Proteomes" id="UP000220611">
    <property type="component" value="Unassembled WGS sequence"/>
</dbReference>
<dbReference type="EMBL" id="ABCB02000021">
    <property type="protein sequence ID" value="EDO59915.1"/>
    <property type="molecule type" value="Genomic_DNA"/>
</dbReference>
<dbReference type="CDD" id="cd07382">
    <property type="entry name" value="MPP_DR1281"/>
    <property type="match status" value="1"/>
</dbReference>
<evidence type="ECO:0000313" key="4">
    <source>
        <dbReference type="EMBL" id="PEQ25401.1"/>
    </source>
</evidence>
<feature type="binding site" evidence="2">
    <location>
        <position position="21"/>
    </location>
    <ligand>
        <name>Fe cation</name>
        <dbReference type="ChEBI" id="CHEBI:24875"/>
        <label>1</label>
    </ligand>
</feature>
<dbReference type="PANTHER" id="PTHR36303:SF1">
    <property type="entry name" value="2',3'-CYCLIC-NUCLEOTIDE 2'-PHOSPHODIESTERASE"/>
    <property type="match status" value="1"/>
</dbReference>
<dbReference type="HOGENOM" id="CLU_068238_0_0_9"/>
<organism evidence="3">
    <name type="scientific">[Clostridium] leptum DSM 753</name>
    <dbReference type="NCBI Taxonomy" id="428125"/>
    <lineage>
        <taxon>Bacteria</taxon>
        <taxon>Bacillati</taxon>
        <taxon>Bacillota</taxon>
        <taxon>Clostridia</taxon>
        <taxon>Eubacteriales</taxon>
        <taxon>Oscillospiraceae</taxon>
        <taxon>Oscillospiraceae incertae sedis</taxon>
    </lineage>
</organism>
<feature type="binding site" evidence="2">
    <location>
        <position position="80"/>
    </location>
    <ligand>
        <name>Fe cation</name>
        <dbReference type="ChEBI" id="CHEBI:24875"/>
        <label>2</label>
    </ligand>
</feature>
<comment type="caution">
    <text evidence="3">The sequence shown here is derived from an EMBL/GenBank/DDBJ whole genome shotgun (WGS) entry which is preliminary data.</text>
</comment>
<dbReference type="GO" id="GO:0004113">
    <property type="term" value="F:2',3'-cyclic-nucleotide 3'-phosphodiesterase activity"/>
    <property type="evidence" value="ECO:0007669"/>
    <property type="project" value="TreeGrafter"/>
</dbReference>
<feature type="binding site" evidence="2">
    <location>
        <position position="163"/>
    </location>
    <ligand>
        <name>Fe cation</name>
        <dbReference type="ChEBI" id="CHEBI:24875"/>
        <label>2</label>
    </ligand>
</feature>
<dbReference type="PANTHER" id="PTHR36303">
    <property type="entry name" value="2',3'-CYCLIC-NUCLEOTIDE 2'-PHOSPHODIESTERASE"/>
    <property type="match status" value="1"/>
</dbReference>
<evidence type="ECO:0000256" key="1">
    <source>
        <dbReference type="PIRSR" id="PIRSR004789-50"/>
    </source>
</evidence>
<evidence type="ECO:0000313" key="5">
    <source>
        <dbReference type="Proteomes" id="UP000220611"/>
    </source>
</evidence>
<feature type="binding site" evidence="2">
    <location>
        <position position="188"/>
    </location>
    <ligand>
        <name>Fe cation</name>
        <dbReference type="ChEBI" id="CHEBI:24875"/>
        <label>2</label>
    </ligand>
</feature>
<dbReference type="EMBL" id="NOXF01000002">
    <property type="protein sequence ID" value="PEQ25401.1"/>
    <property type="molecule type" value="Genomic_DNA"/>
</dbReference>